<evidence type="ECO:0000313" key="3">
    <source>
        <dbReference type="Proteomes" id="UP000307217"/>
    </source>
</evidence>
<protein>
    <submittedName>
        <fullName evidence="2">Alpha/beta hydrolase</fullName>
    </submittedName>
</protein>
<dbReference type="OrthoDB" id="6381520at2"/>
<feature type="chain" id="PRO_5024439195" evidence="1">
    <location>
        <begin position="21"/>
        <end position="222"/>
    </location>
</feature>
<proteinExistence type="predicted"/>
<dbReference type="GO" id="GO:0016787">
    <property type="term" value="F:hydrolase activity"/>
    <property type="evidence" value="ECO:0007669"/>
    <property type="project" value="UniProtKB-KW"/>
</dbReference>
<reference evidence="2 3" key="1">
    <citation type="submission" date="2018-01" db="EMBL/GenBank/DDBJ databases">
        <authorList>
            <person name="Paulsen S."/>
            <person name="Gram L.K."/>
        </authorList>
    </citation>
    <scope>NUCLEOTIDE SEQUENCE [LARGE SCALE GENOMIC DNA]</scope>
    <source>
        <strain evidence="2 3">S3790</strain>
    </source>
</reference>
<sequence length="222" mass="24600">MIRLITSAILALFISNHSIAGQVHADLPANIDRNAKYVFYSHGYIVEGDNPKPVDTRFGWGMYDFPAIKQALADSNYHLIAQHRAKDTDPFEYAYTLNTQVRTLVEQGVKPTNITIMGFSRGAFITGLTSDKLSDLGVNTIILAGCGRLVWKKHTDVKVYGHVLSVYEKTDKSGSCAKLAKKSTETQSFREIAIHTGLSHGAFYRPLAAWVDPVKAWINAVK</sequence>
<name>A0A5S3V6H0_9GAMM</name>
<reference evidence="3" key="2">
    <citation type="submission" date="2019-06" db="EMBL/GenBank/DDBJ databases">
        <title>Co-occurence of chitin degradation, pigmentation and bioactivity in marine Pseudoalteromonas.</title>
        <authorList>
            <person name="Sonnenschein E.C."/>
            <person name="Bech P.K."/>
        </authorList>
    </citation>
    <scope>NUCLEOTIDE SEQUENCE [LARGE SCALE GENOMIC DNA]</scope>
    <source>
        <strain evidence="3">S3790</strain>
    </source>
</reference>
<organism evidence="2 3">
    <name type="scientific">Pseudoalteromonas aurantia</name>
    <dbReference type="NCBI Taxonomy" id="43654"/>
    <lineage>
        <taxon>Bacteria</taxon>
        <taxon>Pseudomonadati</taxon>
        <taxon>Pseudomonadota</taxon>
        <taxon>Gammaproteobacteria</taxon>
        <taxon>Alteromonadales</taxon>
        <taxon>Pseudoalteromonadaceae</taxon>
        <taxon>Pseudoalteromonas</taxon>
    </lineage>
</organism>
<gene>
    <name evidence="2" type="ORF">CWC19_15485</name>
</gene>
<dbReference type="RefSeq" id="WP_138592699.1">
    <property type="nucleotide sequence ID" value="NZ_PNBX01000068.1"/>
</dbReference>
<dbReference type="SUPFAM" id="SSF53474">
    <property type="entry name" value="alpha/beta-Hydrolases"/>
    <property type="match status" value="1"/>
</dbReference>
<dbReference type="InterPro" id="IPR029058">
    <property type="entry name" value="AB_hydrolase_fold"/>
</dbReference>
<dbReference type="AlphaFoldDB" id="A0A5S3V6H0"/>
<dbReference type="EMBL" id="PNBX01000068">
    <property type="protein sequence ID" value="TMO66816.1"/>
    <property type="molecule type" value="Genomic_DNA"/>
</dbReference>
<evidence type="ECO:0000313" key="2">
    <source>
        <dbReference type="EMBL" id="TMO66816.1"/>
    </source>
</evidence>
<keyword evidence="1" id="KW-0732">Signal</keyword>
<dbReference type="Proteomes" id="UP000307217">
    <property type="component" value="Unassembled WGS sequence"/>
</dbReference>
<comment type="caution">
    <text evidence="2">The sequence shown here is derived from an EMBL/GenBank/DDBJ whole genome shotgun (WGS) entry which is preliminary data.</text>
</comment>
<accession>A0A5S3V6H0</accession>
<feature type="signal peptide" evidence="1">
    <location>
        <begin position="1"/>
        <end position="20"/>
    </location>
</feature>
<evidence type="ECO:0000256" key="1">
    <source>
        <dbReference type="SAM" id="SignalP"/>
    </source>
</evidence>
<keyword evidence="2" id="KW-0378">Hydrolase</keyword>